<evidence type="ECO:0000313" key="14">
    <source>
        <dbReference type="EMBL" id="RHC13618.1"/>
    </source>
</evidence>
<evidence type="ECO:0000259" key="13">
    <source>
        <dbReference type="PROSITE" id="PS51202"/>
    </source>
</evidence>
<reference evidence="14 15" key="1">
    <citation type="submission" date="2018-08" db="EMBL/GenBank/DDBJ databases">
        <title>A genome reference for cultivated species of the human gut microbiota.</title>
        <authorList>
            <person name="Zou Y."/>
            <person name="Xue W."/>
            <person name="Luo G."/>
        </authorList>
    </citation>
    <scope>NUCLEOTIDE SEQUENCE [LARGE SCALE GENOMIC DNA]</scope>
    <source>
        <strain evidence="14 15">AM37-3BH</strain>
    </source>
</reference>
<comment type="caution">
    <text evidence="14">The sequence shown here is derived from an EMBL/GenBank/DDBJ whole genome shotgun (WGS) entry which is preliminary data.</text>
</comment>
<dbReference type="PRINTS" id="PR00169">
    <property type="entry name" value="KCHANNEL"/>
</dbReference>
<dbReference type="RefSeq" id="WP_118362616.1">
    <property type="nucleotide sequence ID" value="NZ_QSHM01000005.1"/>
</dbReference>
<dbReference type="InterPro" id="IPR003280">
    <property type="entry name" value="2pore_dom_K_chnl"/>
</dbReference>
<dbReference type="PRINTS" id="PR01333">
    <property type="entry name" value="2POREKCHANEL"/>
</dbReference>
<keyword evidence="6" id="KW-0851">Voltage-gated channel</keyword>
<proteinExistence type="predicted"/>
<gene>
    <name evidence="14" type="ORF">DW858_06065</name>
</gene>
<dbReference type="InterPro" id="IPR028325">
    <property type="entry name" value="VG_K_chnl"/>
</dbReference>
<keyword evidence="7" id="KW-0630">Potassium</keyword>
<dbReference type="InterPro" id="IPR027359">
    <property type="entry name" value="Volt_channel_dom_sf"/>
</dbReference>
<evidence type="ECO:0000256" key="8">
    <source>
        <dbReference type="ARBA" id="ARBA00022989"/>
    </source>
</evidence>
<evidence type="ECO:0000256" key="1">
    <source>
        <dbReference type="ARBA" id="ARBA00004141"/>
    </source>
</evidence>
<evidence type="ECO:0000256" key="6">
    <source>
        <dbReference type="ARBA" id="ARBA00022882"/>
    </source>
</evidence>
<dbReference type="AlphaFoldDB" id="A0A413YX38"/>
<feature type="domain" description="RCK C-terminal" evidence="13">
    <location>
        <begin position="316"/>
        <end position="396"/>
    </location>
</feature>
<evidence type="ECO:0000313" key="15">
    <source>
        <dbReference type="Proteomes" id="UP000285844"/>
    </source>
</evidence>
<keyword evidence="5" id="KW-0631">Potassium channel</keyword>
<feature type="transmembrane region" description="Helical" evidence="12">
    <location>
        <begin position="157"/>
        <end position="178"/>
    </location>
</feature>
<dbReference type="SUPFAM" id="SSF81324">
    <property type="entry name" value="Voltage-gated potassium channels"/>
    <property type="match status" value="1"/>
</dbReference>
<sequence>MNNKKKRIFDIIQIGYAGDVASRTFDIVITAAIIINLFIAIFDTFEQSIPYQPVLDVIEWITVIGFTIEYILRVWTAEYLYPNKRTGIARIKYIFSGSGIVDLLSFLPNYLPVFFPAGAVAFRMFRVIRILRIFRVNSYYDALNVITEVIRRKRDQILSSVFIIVMLIIASSLCMYSLEHEAQPEVFKNAFSGIWWSVSTLLTVGYGDIYPVTVLGKMFSIIITFLGVGMVAIPTGILSAGFVEQYSLIKKSTDYLMEKELKFIKLIITKDHNWNEKKVCELSLPRGLILAAVLRNGETLMPKGDMKLFEGDCVVIGARDCDVNVDVNLKQVELREHHPWVGHKIKELDISRHTLIVMIRRGDNAIVPNGDTLIKSGDIVFVFSKRYMADAQTISV</sequence>
<dbReference type="InterPro" id="IPR005821">
    <property type="entry name" value="Ion_trans_dom"/>
</dbReference>
<feature type="transmembrane region" description="Helical" evidence="12">
    <location>
        <begin position="113"/>
        <end position="131"/>
    </location>
</feature>
<dbReference type="InterPro" id="IPR036721">
    <property type="entry name" value="RCK_C_sf"/>
</dbReference>
<evidence type="ECO:0000256" key="9">
    <source>
        <dbReference type="ARBA" id="ARBA00023065"/>
    </source>
</evidence>
<keyword evidence="4 12" id="KW-0812">Transmembrane</keyword>
<dbReference type="SUPFAM" id="SSF116726">
    <property type="entry name" value="TrkA C-terminal domain-like"/>
    <property type="match status" value="2"/>
</dbReference>
<evidence type="ECO:0000256" key="7">
    <source>
        <dbReference type="ARBA" id="ARBA00022958"/>
    </source>
</evidence>
<keyword evidence="2" id="KW-0813">Transport</keyword>
<evidence type="ECO:0000256" key="5">
    <source>
        <dbReference type="ARBA" id="ARBA00022826"/>
    </source>
</evidence>
<dbReference type="Gene3D" id="1.10.287.70">
    <property type="match status" value="1"/>
</dbReference>
<keyword evidence="11 14" id="KW-0407">Ion channel</keyword>
<keyword evidence="3" id="KW-0633">Potassium transport</keyword>
<keyword evidence="10 12" id="KW-0472">Membrane</keyword>
<evidence type="ECO:0000256" key="4">
    <source>
        <dbReference type="ARBA" id="ARBA00022692"/>
    </source>
</evidence>
<feature type="transmembrane region" description="Helical" evidence="12">
    <location>
        <begin position="221"/>
        <end position="243"/>
    </location>
</feature>
<dbReference type="Proteomes" id="UP000285844">
    <property type="component" value="Unassembled WGS sequence"/>
</dbReference>
<dbReference type="EMBL" id="QSHM01000005">
    <property type="protein sequence ID" value="RHC13618.1"/>
    <property type="molecule type" value="Genomic_DNA"/>
</dbReference>
<feature type="transmembrane region" description="Helical" evidence="12">
    <location>
        <begin position="20"/>
        <end position="42"/>
    </location>
</feature>
<dbReference type="PANTHER" id="PTHR11537">
    <property type="entry name" value="VOLTAGE-GATED POTASSIUM CHANNEL"/>
    <property type="match status" value="1"/>
</dbReference>
<comment type="subcellular location">
    <subcellularLocation>
        <location evidence="1">Membrane</location>
        <topology evidence="1">Multi-pass membrane protein</topology>
    </subcellularLocation>
</comment>
<evidence type="ECO:0000256" key="10">
    <source>
        <dbReference type="ARBA" id="ARBA00023136"/>
    </source>
</evidence>
<dbReference type="GO" id="GO:0005249">
    <property type="term" value="F:voltage-gated potassium channel activity"/>
    <property type="evidence" value="ECO:0007669"/>
    <property type="project" value="InterPro"/>
</dbReference>
<keyword evidence="8 12" id="KW-1133">Transmembrane helix</keyword>
<evidence type="ECO:0000256" key="2">
    <source>
        <dbReference type="ARBA" id="ARBA00022448"/>
    </source>
</evidence>
<accession>A0A413YX38</accession>
<dbReference type="GO" id="GO:0001508">
    <property type="term" value="P:action potential"/>
    <property type="evidence" value="ECO:0007669"/>
    <property type="project" value="TreeGrafter"/>
</dbReference>
<feature type="domain" description="RCK C-terminal" evidence="13">
    <location>
        <begin position="251"/>
        <end position="315"/>
    </location>
</feature>
<organism evidence="14 15">
    <name type="scientific">Lachnospira eligens</name>
    <dbReference type="NCBI Taxonomy" id="39485"/>
    <lineage>
        <taxon>Bacteria</taxon>
        <taxon>Bacillati</taxon>
        <taxon>Bacillota</taxon>
        <taxon>Clostridia</taxon>
        <taxon>Lachnospirales</taxon>
        <taxon>Lachnospiraceae</taxon>
        <taxon>Lachnospira</taxon>
    </lineage>
</organism>
<protein>
    <submittedName>
        <fullName evidence="14">Potassium channel protein</fullName>
    </submittedName>
</protein>
<evidence type="ECO:0000256" key="12">
    <source>
        <dbReference type="SAM" id="Phobius"/>
    </source>
</evidence>
<feature type="transmembrane region" description="Helical" evidence="12">
    <location>
        <begin position="190"/>
        <end position="209"/>
    </location>
</feature>
<dbReference type="InterPro" id="IPR006037">
    <property type="entry name" value="RCK_C"/>
</dbReference>
<evidence type="ECO:0000256" key="11">
    <source>
        <dbReference type="ARBA" id="ARBA00023303"/>
    </source>
</evidence>
<evidence type="ECO:0000256" key="3">
    <source>
        <dbReference type="ARBA" id="ARBA00022538"/>
    </source>
</evidence>
<dbReference type="PROSITE" id="PS51202">
    <property type="entry name" value="RCK_C"/>
    <property type="match status" value="2"/>
</dbReference>
<dbReference type="Gene3D" id="1.20.120.350">
    <property type="entry name" value="Voltage-gated potassium channels. Chain C"/>
    <property type="match status" value="1"/>
</dbReference>
<dbReference type="Gene3D" id="3.30.70.1450">
    <property type="entry name" value="Regulator of K+ conductance, C-terminal domain"/>
    <property type="match status" value="2"/>
</dbReference>
<name>A0A413YX38_9FIRM</name>
<dbReference type="Pfam" id="PF02080">
    <property type="entry name" value="TrkA_C"/>
    <property type="match status" value="1"/>
</dbReference>
<dbReference type="GO" id="GO:0008076">
    <property type="term" value="C:voltage-gated potassium channel complex"/>
    <property type="evidence" value="ECO:0007669"/>
    <property type="project" value="InterPro"/>
</dbReference>
<dbReference type="PANTHER" id="PTHR11537:SF254">
    <property type="entry name" value="POTASSIUM VOLTAGE-GATED CHANNEL PROTEIN SHAB"/>
    <property type="match status" value="1"/>
</dbReference>
<keyword evidence="9" id="KW-0406">Ion transport</keyword>
<dbReference type="Pfam" id="PF00520">
    <property type="entry name" value="Ion_trans"/>
    <property type="match status" value="1"/>
</dbReference>